<dbReference type="PRINTS" id="PR00038">
    <property type="entry name" value="HTHLUXR"/>
</dbReference>
<dbReference type="SUPFAM" id="SSF52172">
    <property type="entry name" value="CheY-like"/>
    <property type="match status" value="1"/>
</dbReference>
<dbReference type="PANTHER" id="PTHR24421:SF62">
    <property type="entry name" value="SENSORY TRANSDUCTION HISTIDINE KINASE"/>
    <property type="match status" value="1"/>
</dbReference>
<dbReference type="PROSITE" id="PS50109">
    <property type="entry name" value="HIS_KIN"/>
    <property type="match status" value="1"/>
</dbReference>
<dbReference type="InterPro" id="IPR016032">
    <property type="entry name" value="Sig_transdc_resp-reg_C-effctor"/>
</dbReference>
<dbReference type="InterPro" id="IPR011006">
    <property type="entry name" value="CheY-like_superfamily"/>
</dbReference>
<sequence length="608" mass="64403">MEAADPDPNTRTTRDSVAPAPRLSAPFDTLAALAEDLAGHFALEPLLERILRHTLELLGCDSGSICTVDEASGTYRKDADLGVGCRSGATFPLDEGVTGEVVRARGTVVFDEYAQVRGGHIDGADRDLLHATIGVPIRWNGAIIGALVVFSRDPGRRFSGPEAQLIESFAAHAGIAITNARLHAVAAERAQEAAVATERERVVRDVHDTVGRGLADILLRLDEAERRTAAGEDPRAALTQARRAARSALSETQRTVLGLGPEQLDGRSLGEAIGLELAWAESAAGLTTRLVVVGEPGPLAPETVRQLFRIVQESLTNVVEHASARQVRVGIVYGEREVTALIEDDGRGFDVGGLAKAPSRPLRGLGLQGLAARAEHLGGSIHIESTPQWGTRVRAELPVAAAARGHEHARWRVLVAHASPLIRSGLVRSLALAEPDIQVVAEVADAQAAVEAYDLLRPNVVLADLDLPHVDGVQLTSYLRAADDEARVVLLIGSVTDDRLLGGTRVGAAGFVESTADPAAIARTVVAAARGDLLLSPEFLSRFAVSLTGGDEPLTAREREVRALVEQGMPDKQIAATLHISVKTVEKHVGALLRKTGAANRTVLAARR</sequence>
<dbReference type="SUPFAM" id="SSF55781">
    <property type="entry name" value="GAF domain-like"/>
    <property type="match status" value="1"/>
</dbReference>
<dbReference type="Gene3D" id="1.20.5.1930">
    <property type="match status" value="1"/>
</dbReference>
<comment type="caution">
    <text evidence="11">The sequence shown here is derived from an EMBL/GenBank/DDBJ whole genome shotgun (WGS) entry which is preliminary data.</text>
</comment>
<dbReference type="GO" id="GO:0000155">
    <property type="term" value="F:phosphorelay sensor kinase activity"/>
    <property type="evidence" value="ECO:0007669"/>
    <property type="project" value="InterPro"/>
</dbReference>
<dbReference type="CDD" id="cd17535">
    <property type="entry name" value="REC_NarL-like"/>
    <property type="match status" value="1"/>
</dbReference>
<dbReference type="GO" id="GO:0046983">
    <property type="term" value="F:protein dimerization activity"/>
    <property type="evidence" value="ECO:0007669"/>
    <property type="project" value="InterPro"/>
</dbReference>
<dbReference type="Pfam" id="PF07730">
    <property type="entry name" value="HisKA_3"/>
    <property type="match status" value="1"/>
</dbReference>
<keyword evidence="3 11" id="KW-0418">Kinase</keyword>
<dbReference type="InterPro" id="IPR036890">
    <property type="entry name" value="HATPase_C_sf"/>
</dbReference>
<dbReference type="SMART" id="SM00387">
    <property type="entry name" value="HATPase_c"/>
    <property type="match status" value="1"/>
</dbReference>
<gene>
    <name evidence="11" type="ORF">HNR14_000101</name>
</gene>
<dbReference type="GO" id="GO:0016020">
    <property type="term" value="C:membrane"/>
    <property type="evidence" value="ECO:0007669"/>
    <property type="project" value="InterPro"/>
</dbReference>
<dbReference type="Proteomes" id="UP000521075">
    <property type="component" value="Unassembled WGS sequence"/>
</dbReference>
<reference evidence="11 12" key="1">
    <citation type="submission" date="2020-07" db="EMBL/GenBank/DDBJ databases">
        <title>Sequencing the genomes of 1000 actinobacteria strains.</title>
        <authorList>
            <person name="Klenk H.-P."/>
        </authorList>
    </citation>
    <scope>NUCLEOTIDE SEQUENCE [LARGE SCALE GENOMIC DNA]</scope>
    <source>
        <strain evidence="11 12">DSM 15166</strain>
    </source>
</reference>
<evidence type="ECO:0000256" key="4">
    <source>
        <dbReference type="ARBA" id="ARBA00023012"/>
    </source>
</evidence>
<evidence type="ECO:0000256" key="5">
    <source>
        <dbReference type="ARBA" id="ARBA00023125"/>
    </source>
</evidence>
<dbReference type="Pfam" id="PF00196">
    <property type="entry name" value="GerE"/>
    <property type="match status" value="1"/>
</dbReference>
<dbReference type="SMART" id="SM00421">
    <property type="entry name" value="HTH_LUXR"/>
    <property type="match status" value="1"/>
</dbReference>
<feature type="domain" description="Response regulatory" evidence="10">
    <location>
        <begin position="412"/>
        <end position="529"/>
    </location>
</feature>
<dbReference type="CDD" id="cd06170">
    <property type="entry name" value="LuxR_C_like"/>
    <property type="match status" value="1"/>
</dbReference>
<dbReference type="SUPFAM" id="SSF55874">
    <property type="entry name" value="ATPase domain of HSP90 chaperone/DNA topoisomerase II/histidine kinase"/>
    <property type="match status" value="1"/>
</dbReference>
<evidence type="ECO:0000259" key="10">
    <source>
        <dbReference type="PROSITE" id="PS50110"/>
    </source>
</evidence>
<dbReference type="InterPro" id="IPR011712">
    <property type="entry name" value="Sig_transdc_His_kin_sub3_dim/P"/>
</dbReference>
<evidence type="ECO:0000256" key="6">
    <source>
        <dbReference type="PROSITE-ProRule" id="PRU00169"/>
    </source>
</evidence>
<dbReference type="Gene3D" id="3.30.450.40">
    <property type="match status" value="1"/>
</dbReference>
<dbReference type="RefSeq" id="WP_179699347.1">
    <property type="nucleotide sequence ID" value="NZ_BAAAHA010000002.1"/>
</dbReference>
<evidence type="ECO:0000256" key="7">
    <source>
        <dbReference type="SAM" id="MobiDB-lite"/>
    </source>
</evidence>
<dbReference type="AlphaFoldDB" id="A0A853DQ34"/>
<dbReference type="Pfam" id="PF02518">
    <property type="entry name" value="HATPase_c"/>
    <property type="match status" value="1"/>
</dbReference>
<evidence type="ECO:0000313" key="11">
    <source>
        <dbReference type="EMBL" id="NYK08220.1"/>
    </source>
</evidence>
<evidence type="ECO:0000256" key="2">
    <source>
        <dbReference type="ARBA" id="ARBA00022679"/>
    </source>
</evidence>
<evidence type="ECO:0000259" key="9">
    <source>
        <dbReference type="PROSITE" id="PS50109"/>
    </source>
</evidence>
<dbReference type="CDD" id="cd16917">
    <property type="entry name" value="HATPase_UhpB-NarQ-NarX-like"/>
    <property type="match status" value="1"/>
</dbReference>
<dbReference type="InterPro" id="IPR003018">
    <property type="entry name" value="GAF"/>
</dbReference>
<evidence type="ECO:0000313" key="12">
    <source>
        <dbReference type="Proteomes" id="UP000521075"/>
    </source>
</evidence>
<dbReference type="InterPro" id="IPR001789">
    <property type="entry name" value="Sig_transdc_resp-reg_receiver"/>
</dbReference>
<dbReference type="SUPFAM" id="SSF46894">
    <property type="entry name" value="C-terminal effector domain of the bipartite response regulators"/>
    <property type="match status" value="1"/>
</dbReference>
<feature type="domain" description="HTH luxR-type" evidence="8">
    <location>
        <begin position="547"/>
        <end position="608"/>
    </location>
</feature>
<dbReference type="InterPro" id="IPR058245">
    <property type="entry name" value="NreC/VraR/RcsB-like_REC"/>
</dbReference>
<evidence type="ECO:0000259" key="8">
    <source>
        <dbReference type="PROSITE" id="PS50043"/>
    </source>
</evidence>
<keyword evidence="2" id="KW-0808">Transferase</keyword>
<evidence type="ECO:0000256" key="1">
    <source>
        <dbReference type="ARBA" id="ARBA00022553"/>
    </source>
</evidence>
<feature type="domain" description="Histidine kinase" evidence="9">
    <location>
        <begin position="306"/>
        <end position="401"/>
    </location>
</feature>
<dbReference type="InterPro" id="IPR003594">
    <property type="entry name" value="HATPase_dom"/>
</dbReference>
<dbReference type="Gene3D" id="3.30.565.10">
    <property type="entry name" value="Histidine kinase-like ATPase, C-terminal domain"/>
    <property type="match status" value="1"/>
</dbReference>
<dbReference type="PANTHER" id="PTHR24421">
    <property type="entry name" value="NITRATE/NITRITE SENSOR PROTEIN NARX-RELATED"/>
    <property type="match status" value="1"/>
</dbReference>
<dbReference type="PROSITE" id="PS50110">
    <property type="entry name" value="RESPONSE_REGULATORY"/>
    <property type="match status" value="1"/>
</dbReference>
<dbReference type="Gene3D" id="3.40.50.2300">
    <property type="match status" value="1"/>
</dbReference>
<dbReference type="InterPro" id="IPR000792">
    <property type="entry name" value="Tscrpt_reg_LuxR_C"/>
</dbReference>
<dbReference type="GO" id="GO:0006355">
    <property type="term" value="P:regulation of DNA-templated transcription"/>
    <property type="evidence" value="ECO:0007669"/>
    <property type="project" value="InterPro"/>
</dbReference>
<feature type="modified residue" description="4-aspartylphosphate" evidence="6">
    <location>
        <position position="464"/>
    </location>
</feature>
<dbReference type="InterPro" id="IPR050482">
    <property type="entry name" value="Sensor_HK_TwoCompSys"/>
</dbReference>
<dbReference type="Pfam" id="PF00072">
    <property type="entry name" value="Response_reg"/>
    <property type="match status" value="1"/>
</dbReference>
<keyword evidence="4" id="KW-0902">Two-component regulatory system</keyword>
<evidence type="ECO:0000256" key="3">
    <source>
        <dbReference type="ARBA" id="ARBA00022777"/>
    </source>
</evidence>
<dbReference type="EMBL" id="JACCHJ010000001">
    <property type="protein sequence ID" value="NYK08220.1"/>
    <property type="molecule type" value="Genomic_DNA"/>
</dbReference>
<dbReference type="InterPro" id="IPR029016">
    <property type="entry name" value="GAF-like_dom_sf"/>
</dbReference>
<keyword evidence="1 6" id="KW-0597">Phosphoprotein</keyword>
<name>A0A853DQ34_9MICO</name>
<feature type="region of interest" description="Disordered" evidence="7">
    <location>
        <begin position="1"/>
        <end position="20"/>
    </location>
</feature>
<dbReference type="SMART" id="SM00448">
    <property type="entry name" value="REC"/>
    <property type="match status" value="1"/>
</dbReference>
<dbReference type="GO" id="GO:0003677">
    <property type="term" value="F:DNA binding"/>
    <property type="evidence" value="ECO:0007669"/>
    <property type="project" value="UniProtKB-KW"/>
</dbReference>
<protein>
    <submittedName>
        <fullName evidence="11">Signal transduction histidine kinase/DNA-binding NarL/FixJ family response regulator</fullName>
    </submittedName>
</protein>
<dbReference type="PROSITE" id="PS50043">
    <property type="entry name" value="HTH_LUXR_2"/>
    <property type="match status" value="1"/>
</dbReference>
<keyword evidence="12" id="KW-1185">Reference proteome</keyword>
<organism evidence="11 12">
    <name type="scientific">Leifsonia naganoensis</name>
    <dbReference type="NCBI Taxonomy" id="150025"/>
    <lineage>
        <taxon>Bacteria</taxon>
        <taxon>Bacillati</taxon>
        <taxon>Actinomycetota</taxon>
        <taxon>Actinomycetes</taxon>
        <taxon>Micrococcales</taxon>
        <taxon>Microbacteriaceae</taxon>
        <taxon>Leifsonia</taxon>
    </lineage>
</organism>
<accession>A0A853DQ34</accession>
<dbReference type="SMART" id="SM00065">
    <property type="entry name" value="GAF"/>
    <property type="match status" value="1"/>
</dbReference>
<dbReference type="Pfam" id="PF13185">
    <property type="entry name" value="GAF_2"/>
    <property type="match status" value="1"/>
</dbReference>
<keyword evidence="5 11" id="KW-0238">DNA-binding</keyword>
<proteinExistence type="predicted"/>
<dbReference type="InterPro" id="IPR005467">
    <property type="entry name" value="His_kinase_dom"/>
</dbReference>